<evidence type="ECO:0000313" key="2">
    <source>
        <dbReference type="Proteomes" id="UP001141552"/>
    </source>
</evidence>
<accession>A0A9Q0JBX8</accession>
<dbReference type="OrthoDB" id="1924787at2759"/>
<reference evidence="1" key="2">
    <citation type="journal article" date="2023" name="Plants (Basel)">
        <title>Annotation of the Turnera subulata (Passifloraceae) Draft Genome Reveals the S-Locus Evolved after the Divergence of Turneroideae from Passifloroideae in a Stepwise Manner.</title>
        <authorList>
            <person name="Henning P.M."/>
            <person name="Roalson E.H."/>
            <person name="Mir W."/>
            <person name="McCubbin A.G."/>
            <person name="Shore J.S."/>
        </authorList>
    </citation>
    <scope>NUCLEOTIDE SEQUENCE</scope>
    <source>
        <strain evidence="1">F60SS</strain>
    </source>
</reference>
<organism evidence="1 2">
    <name type="scientific">Turnera subulata</name>
    <dbReference type="NCBI Taxonomy" id="218843"/>
    <lineage>
        <taxon>Eukaryota</taxon>
        <taxon>Viridiplantae</taxon>
        <taxon>Streptophyta</taxon>
        <taxon>Embryophyta</taxon>
        <taxon>Tracheophyta</taxon>
        <taxon>Spermatophyta</taxon>
        <taxon>Magnoliopsida</taxon>
        <taxon>eudicotyledons</taxon>
        <taxon>Gunneridae</taxon>
        <taxon>Pentapetalae</taxon>
        <taxon>rosids</taxon>
        <taxon>fabids</taxon>
        <taxon>Malpighiales</taxon>
        <taxon>Passifloraceae</taxon>
        <taxon>Turnera</taxon>
    </lineage>
</organism>
<name>A0A9Q0JBX8_9ROSI</name>
<protein>
    <recommendedName>
        <fullName evidence="3">Exostosin GT47 domain-containing protein</fullName>
    </recommendedName>
</protein>
<evidence type="ECO:0000313" key="1">
    <source>
        <dbReference type="EMBL" id="KAJ4835125.1"/>
    </source>
</evidence>
<dbReference type="Proteomes" id="UP001141552">
    <property type="component" value="Unassembled WGS sequence"/>
</dbReference>
<evidence type="ECO:0008006" key="3">
    <source>
        <dbReference type="Google" id="ProtNLM"/>
    </source>
</evidence>
<reference evidence="1" key="1">
    <citation type="submission" date="2022-02" db="EMBL/GenBank/DDBJ databases">
        <authorList>
            <person name="Henning P.M."/>
            <person name="McCubbin A.G."/>
            <person name="Shore J.S."/>
        </authorList>
    </citation>
    <scope>NUCLEOTIDE SEQUENCE</scope>
    <source>
        <strain evidence="1">F60SS</strain>
        <tissue evidence="1">Leaves</tissue>
    </source>
</reference>
<dbReference type="EMBL" id="JAKUCV010004517">
    <property type="protein sequence ID" value="KAJ4835125.1"/>
    <property type="molecule type" value="Genomic_DNA"/>
</dbReference>
<proteinExistence type="predicted"/>
<gene>
    <name evidence="1" type="ORF">Tsubulata_046700</name>
</gene>
<dbReference type="AlphaFoldDB" id="A0A9Q0JBX8"/>
<sequence length="229" mass="25370">MESQFITEDPRKAHMFFIPIGCHKCGDKSIPHFSNATVLASVKNVLSNYPYWRPYGLNHFWMTCDGYDGNSMEAFFEDRMLFSSRVVSWPSMDGEYEHSSSHVFLPPVMGLPIGSPATAYHNKRRVSLQGRYRLLLARDAKMNMSSDHEMLAYVEKLYTSKGASSAQNQGSSQGVQQTRDPLSLPVPNLLLPIPNGLSVPTPSSFAIARAALQVTVAGGATEGVEEMMM</sequence>
<comment type="caution">
    <text evidence="1">The sequence shown here is derived from an EMBL/GenBank/DDBJ whole genome shotgun (WGS) entry which is preliminary data.</text>
</comment>
<keyword evidence="2" id="KW-1185">Reference proteome</keyword>